<feature type="binding site" evidence="8">
    <location>
        <position position="20"/>
    </location>
    <ligand>
        <name>3-phosphoshikimate</name>
        <dbReference type="ChEBI" id="CHEBI:145989"/>
    </ligand>
</feature>
<dbReference type="HAMAP" id="MF_00210">
    <property type="entry name" value="EPSP_synth"/>
    <property type="match status" value="1"/>
</dbReference>
<evidence type="ECO:0000259" key="9">
    <source>
        <dbReference type="Pfam" id="PF00275"/>
    </source>
</evidence>
<reference evidence="10 11" key="1">
    <citation type="journal article" date="2019" name="Gut">
        <title>Antibiotics-induced monodominance of a novel gut bacterial order.</title>
        <authorList>
            <person name="Hildebrand F."/>
            <person name="Moitinho-Silva L."/>
            <person name="Blasche S."/>
            <person name="Jahn M.T."/>
            <person name="Gossmann T.I."/>
            <person name="Heuerta-Cepas J."/>
            <person name="Hercog R."/>
            <person name="Luetge M."/>
            <person name="Bahram M."/>
            <person name="Pryszlak A."/>
            <person name="Alves R.J."/>
            <person name="Waszak S.M."/>
            <person name="Zhu A."/>
            <person name="Ye L."/>
            <person name="Costea P.I."/>
            <person name="Aalvink S."/>
            <person name="Belzer C."/>
            <person name="Forslund S.K."/>
            <person name="Sunagawa S."/>
            <person name="Hentschel U."/>
            <person name="Merten C."/>
            <person name="Patil K.R."/>
            <person name="Benes V."/>
            <person name="Bork P."/>
        </authorList>
    </citation>
    <scope>NUCLEOTIDE SEQUENCE [LARGE SCALE GENOMIC DNA]</scope>
    <source>
        <strain evidence="10 11">HDS1380</strain>
    </source>
</reference>
<feature type="active site" description="Proton acceptor" evidence="8">
    <location>
        <position position="304"/>
    </location>
</feature>
<dbReference type="UniPathway" id="UPA00053">
    <property type="reaction ID" value="UER00089"/>
</dbReference>
<name>A0A4Q2KCH2_9FIRM</name>
<evidence type="ECO:0000313" key="10">
    <source>
        <dbReference type="EMBL" id="RXZ60961.1"/>
    </source>
</evidence>
<feature type="binding site" evidence="8">
    <location>
        <position position="19"/>
    </location>
    <ligand>
        <name>3-phosphoshikimate</name>
        <dbReference type="ChEBI" id="CHEBI:145989"/>
    </ligand>
</feature>
<feature type="binding site" evidence="8">
    <location>
        <position position="161"/>
    </location>
    <ligand>
        <name>phosphoenolpyruvate</name>
        <dbReference type="ChEBI" id="CHEBI:58702"/>
    </ligand>
</feature>
<dbReference type="InterPro" id="IPR023193">
    <property type="entry name" value="EPSP_synthase_CS"/>
</dbReference>
<keyword evidence="4 8" id="KW-0028">Amino-acid biosynthesis</keyword>
<proteinExistence type="inferred from homology"/>
<evidence type="ECO:0000256" key="2">
    <source>
        <dbReference type="ARBA" id="ARBA00009948"/>
    </source>
</evidence>
<evidence type="ECO:0000256" key="4">
    <source>
        <dbReference type="ARBA" id="ARBA00022605"/>
    </source>
</evidence>
<comment type="subcellular location">
    <subcellularLocation>
        <location evidence="8">Cytoplasm</location>
    </subcellularLocation>
</comment>
<comment type="function">
    <text evidence="8">Catalyzes the transfer of the enolpyruvyl moiety of phosphoenolpyruvate (PEP) to the 5-hydroxyl of shikimate-3-phosphate (S3P) to produce enolpyruvyl shikimate-3-phosphate and inorganic phosphate.</text>
</comment>
<dbReference type="FunFam" id="3.65.10.10:FF:000005">
    <property type="entry name" value="3-phosphoshikimate 1-carboxyvinyltransferase"/>
    <property type="match status" value="1"/>
</dbReference>
<dbReference type="Pfam" id="PF00275">
    <property type="entry name" value="EPSP_synthase"/>
    <property type="match status" value="1"/>
</dbReference>
<gene>
    <name evidence="8 10" type="primary">aroA</name>
    <name evidence="10" type="ORF">ESZ91_00835</name>
</gene>
<evidence type="ECO:0000256" key="3">
    <source>
        <dbReference type="ARBA" id="ARBA00022490"/>
    </source>
</evidence>
<feature type="binding site" evidence="8">
    <location>
        <position position="19"/>
    </location>
    <ligand>
        <name>phosphoenolpyruvate</name>
        <dbReference type="ChEBI" id="CHEBI:58702"/>
    </ligand>
</feature>
<comment type="caution">
    <text evidence="8">Lacks conserved residue(s) required for the propagation of feature annotation.</text>
</comment>
<feature type="binding site" evidence="8">
    <location>
        <position position="159"/>
    </location>
    <ligand>
        <name>3-phosphoshikimate</name>
        <dbReference type="ChEBI" id="CHEBI:145989"/>
    </ligand>
</feature>
<keyword evidence="6 8" id="KW-0057">Aromatic amino acid biosynthesis</keyword>
<organism evidence="10 11">
    <name type="scientific">Candidatus Borkfalkia ceftriaxoniphila</name>
    <dbReference type="NCBI Taxonomy" id="2508949"/>
    <lineage>
        <taxon>Bacteria</taxon>
        <taxon>Bacillati</taxon>
        <taxon>Bacillota</taxon>
        <taxon>Clostridia</taxon>
        <taxon>Christensenellales</taxon>
        <taxon>Christensenellaceae</taxon>
        <taxon>Candidatus Borkfalkia</taxon>
    </lineage>
</organism>
<dbReference type="OrthoDB" id="9809920at2"/>
<protein>
    <recommendedName>
        <fullName evidence="8">3-phosphoshikimate 1-carboxyvinyltransferase</fullName>
        <ecNumber evidence="8">2.5.1.19</ecNumber>
    </recommendedName>
    <alternativeName>
        <fullName evidence="8">5-enolpyruvylshikimate-3-phosphate synthase</fullName>
        <shortName evidence="8">EPSP synthase</shortName>
        <shortName evidence="8">EPSPS</shortName>
    </alternativeName>
</protein>
<dbReference type="AlphaFoldDB" id="A0A4Q2KCH2"/>
<keyword evidence="5 8" id="KW-0808">Transferase</keyword>
<dbReference type="InterPro" id="IPR013792">
    <property type="entry name" value="RNA3'P_cycl/enolpyr_Trfase_a/b"/>
</dbReference>
<feature type="binding site" evidence="8">
    <location>
        <position position="88"/>
    </location>
    <ligand>
        <name>phosphoenolpyruvate</name>
        <dbReference type="ChEBI" id="CHEBI:58702"/>
    </ligand>
</feature>
<comment type="similarity">
    <text evidence="2 8">Belongs to the EPSP synthase family.</text>
</comment>
<comment type="subunit">
    <text evidence="8">Monomer.</text>
</comment>
<feature type="binding site" evidence="8">
    <location>
        <position position="304"/>
    </location>
    <ligand>
        <name>3-phosphoshikimate</name>
        <dbReference type="ChEBI" id="CHEBI:145989"/>
    </ligand>
</feature>
<dbReference type="PIRSF" id="PIRSF000505">
    <property type="entry name" value="EPSPS"/>
    <property type="match status" value="1"/>
</dbReference>
<dbReference type="CDD" id="cd01556">
    <property type="entry name" value="EPSP_synthase"/>
    <property type="match status" value="1"/>
</dbReference>
<dbReference type="PANTHER" id="PTHR21090">
    <property type="entry name" value="AROM/DEHYDROQUINATE SYNTHASE"/>
    <property type="match status" value="1"/>
</dbReference>
<feature type="binding site" evidence="8">
    <location>
        <position position="24"/>
    </location>
    <ligand>
        <name>3-phosphoshikimate</name>
        <dbReference type="ChEBI" id="CHEBI:145989"/>
    </ligand>
</feature>
<feature type="binding site" evidence="8">
    <location>
        <position position="377"/>
    </location>
    <ligand>
        <name>phosphoenolpyruvate</name>
        <dbReference type="ChEBI" id="CHEBI:58702"/>
    </ligand>
</feature>
<feature type="binding site" evidence="8">
    <location>
        <position position="116"/>
    </location>
    <ligand>
        <name>phosphoenolpyruvate</name>
        <dbReference type="ChEBI" id="CHEBI:58702"/>
    </ligand>
</feature>
<dbReference type="SUPFAM" id="SSF55205">
    <property type="entry name" value="EPT/RTPC-like"/>
    <property type="match status" value="1"/>
</dbReference>
<comment type="pathway">
    <text evidence="1 8">Metabolic intermediate biosynthesis; chorismate biosynthesis; chorismate from D-erythrose 4-phosphate and phosphoenolpyruvate: step 6/7.</text>
</comment>
<dbReference type="InterPro" id="IPR006264">
    <property type="entry name" value="EPSP_synthase"/>
</dbReference>
<feature type="binding site" evidence="8">
    <location>
        <position position="335"/>
    </location>
    <ligand>
        <name>phosphoenolpyruvate</name>
        <dbReference type="ChEBI" id="CHEBI:58702"/>
    </ligand>
</feature>
<comment type="caution">
    <text evidence="10">The sequence shown here is derived from an EMBL/GenBank/DDBJ whole genome shotgun (WGS) entry which is preliminary data.</text>
</comment>
<sequence>MNIEPAEKISGIAEIPGDKSITHRAVMFNAAAEGKAKITRALVGEDCLSTVSCMKALGAKIEREGETITVEGSPEFKNNALCDCGNSGTTMRLLCGLIAGKGVRATLTGDASLSTRPMRRVAEPLALLGANVRTTDGTAPLIVEPAPLHGCIVETGVASAQVKSAILLAGLGASGETIVREPEKSRDHSERLLSAMGADIFVHQNAVRIRKSRLHCVDVDVPADISSAAYFLALGALKGEIVCPRVGVNPTRTGILTAFDRLGVIYTLQNERLVCGEPVADIVVKKSAMRAITLSKEIMPALIDEIPVIALLCAFAEGESVISGAQELKVKESDRIATTAEMIAALGGDIRATDDGFVIRGKSKLQGGKVRSYGDHRIAMTAAIGLAASENGGAIEGAECVNISFPDFYRRLAGLGN</sequence>
<keyword evidence="11" id="KW-1185">Reference proteome</keyword>
<dbReference type="GO" id="GO:0003866">
    <property type="term" value="F:3-phosphoshikimate 1-carboxyvinyltransferase activity"/>
    <property type="evidence" value="ECO:0007669"/>
    <property type="project" value="UniProtKB-UniRule"/>
</dbReference>
<dbReference type="InterPro" id="IPR001986">
    <property type="entry name" value="Enolpyruvate_Tfrase_dom"/>
</dbReference>
<dbReference type="GO" id="GO:0009073">
    <property type="term" value="P:aromatic amino acid family biosynthetic process"/>
    <property type="evidence" value="ECO:0007669"/>
    <property type="project" value="UniProtKB-KW"/>
</dbReference>
<evidence type="ECO:0000256" key="1">
    <source>
        <dbReference type="ARBA" id="ARBA00004811"/>
    </source>
</evidence>
<evidence type="ECO:0000313" key="11">
    <source>
        <dbReference type="Proteomes" id="UP000291269"/>
    </source>
</evidence>
<dbReference type="Proteomes" id="UP000291269">
    <property type="component" value="Unassembled WGS sequence"/>
</dbReference>
<dbReference type="GO" id="GO:0009423">
    <property type="term" value="P:chorismate biosynthetic process"/>
    <property type="evidence" value="ECO:0007669"/>
    <property type="project" value="UniProtKB-UniRule"/>
</dbReference>
<dbReference type="InterPro" id="IPR036968">
    <property type="entry name" value="Enolpyruvate_Tfrase_sf"/>
</dbReference>
<keyword evidence="3 8" id="KW-0963">Cytoplasm</keyword>
<accession>A0A4Q2KCH2</accession>
<feature type="domain" description="Enolpyruvate transferase" evidence="9">
    <location>
        <begin position="4"/>
        <end position="412"/>
    </location>
</feature>
<dbReference type="RefSeq" id="WP_129223159.1">
    <property type="nucleotide sequence ID" value="NZ_SDOZ01000002.1"/>
</dbReference>
<dbReference type="GO" id="GO:0005737">
    <property type="term" value="C:cytoplasm"/>
    <property type="evidence" value="ECO:0007669"/>
    <property type="project" value="UniProtKB-SubCell"/>
</dbReference>
<dbReference type="Gene3D" id="3.65.10.10">
    <property type="entry name" value="Enolpyruvate transferase domain"/>
    <property type="match status" value="2"/>
</dbReference>
<evidence type="ECO:0000256" key="5">
    <source>
        <dbReference type="ARBA" id="ARBA00022679"/>
    </source>
</evidence>
<dbReference type="PROSITE" id="PS00885">
    <property type="entry name" value="EPSP_SYNTHASE_2"/>
    <property type="match status" value="1"/>
</dbReference>
<dbReference type="PANTHER" id="PTHR21090:SF5">
    <property type="entry name" value="PENTAFUNCTIONAL AROM POLYPEPTIDE"/>
    <property type="match status" value="1"/>
</dbReference>
<evidence type="ECO:0000256" key="7">
    <source>
        <dbReference type="ARBA" id="ARBA00044633"/>
    </source>
</evidence>
<dbReference type="GO" id="GO:0008652">
    <property type="term" value="P:amino acid biosynthetic process"/>
    <property type="evidence" value="ECO:0007669"/>
    <property type="project" value="UniProtKB-KW"/>
</dbReference>
<evidence type="ECO:0000256" key="6">
    <source>
        <dbReference type="ARBA" id="ARBA00023141"/>
    </source>
</evidence>
<evidence type="ECO:0000256" key="8">
    <source>
        <dbReference type="HAMAP-Rule" id="MF_00210"/>
    </source>
</evidence>
<dbReference type="EC" id="2.5.1.19" evidence="8"/>
<feature type="binding site" evidence="8">
    <location>
        <position position="161"/>
    </location>
    <ligand>
        <name>3-phosphoshikimate</name>
        <dbReference type="ChEBI" id="CHEBI:145989"/>
    </ligand>
</feature>
<feature type="binding site" evidence="8">
    <location>
        <position position="331"/>
    </location>
    <ligand>
        <name>3-phosphoshikimate</name>
        <dbReference type="ChEBI" id="CHEBI:145989"/>
    </ligand>
</feature>
<comment type="catalytic activity">
    <reaction evidence="7">
        <text>3-phosphoshikimate + phosphoenolpyruvate = 5-O-(1-carboxyvinyl)-3-phosphoshikimate + phosphate</text>
        <dbReference type="Rhea" id="RHEA:21256"/>
        <dbReference type="ChEBI" id="CHEBI:43474"/>
        <dbReference type="ChEBI" id="CHEBI:57701"/>
        <dbReference type="ChEBI" id="CHEBI:58702"/>
        <dbReference type="ChEBI" id="CHEBI:145989"/>
        <dbReference type="EC" id="2.5.1.19"/>
    </reaction>
    <physiologicalReaction direction="left-to-right" evidence="7">
        <dbReference type="Rhea" id="RHEA:21257"/>
    </physiologicalReaction>
</comment>
<dbReference type="NCBIfam" id="TIGR01356">
    <property type="entry name" value="aroA"/>
    <property type="match status" value="1"/>
</dbReference>
<dbReference type="EMBL" id="SDOZ01000002">
    <property type="protein sequence ID" value="RXZ60961.1"/>
    <property type="molecule type" value="Genomic_DNA"/>
</dbReference>